<keyword evidence="1" id="KW-0732">Signal</keyword>
<feature type="chain" id="PRO_5016708099" evidence="1">
    <location>
        <begin position="22"/>
        <end position="248"/>
    </location>
</feature>
<organism evidence="2 3">
    <name type="scientific">Salinimonas sediminis</name>
    <dbReference type="NCBI Taxonomy" id="2303538"/>
    <lineage>
        <taxon>Bacteria</taxon>
        <taxon>Pseudomonadati</taxon>
        <taxon>Pseudomonadota</taxon>
        <taxon>Gammaproteobacteria</taxon>
        <taxon>Alteromonadales</taxon>
        <taxon>Alteromonadaceae</taxon>
        <taxon>Alteromonas/Salinimonas group</taxon>
        <taxon>Salinimonas</taxon>
    </lineage>
</organism>
<dbReference type="Proteomes" id="UP000262073">
    <property type="component" value="Chromosome"/>
</dbReference>
<accession>A0A346NNP8</accession>
<gene>
    <name evidence="2" type="ORF">D0Y50_12840</name>
</gene>
<dbReference type="GO" id="GO:0009279">
    <property type="term" value="C:cell outer membrane"/>
    <property type="evidence" value="ECO:0007669"/>
    <property type="project" value="InterPro"/>
</dbReference>
<evidence type="ECO:0000313" key="3">
    <source>
        <dbReference type="Proteomes" id="UP000262073"/>
    </source>
</evidence>
<dbReference type="InterPro" id="IPR007939">
    <property type="entry name" value="Cu-R_B_prcur"/>
</dbReference>
<reference evidence="2 3" key="1">
    <citation type="submission" date="2018-08" db="EMBL/GenBank/DDBJ databases">
        <title>Salinimonas sediminis sp. nov., a piezophilic bacterium isolated from a deep-sea sediment sample from the New Britain Trench.</title>
        <authorList>
            <person name="Cao J."/>
        </authorList>
    </citation>
    <scope>NUCLEOTIDE SEQUENCE [LARGE SCALE GENOMIC DNA]</scope>
    <source>
        <strain evidence="2 3">N102</strain>
    </source>
</reference>
<name>A0A346NNP8_9ALTE</name>
<evidence type="ECO:0000313" key="2">
    <source>
        <dbReference type="EMBL" id="AXR07155.1"/>
    </source>
</evidence>
<dbReference type="EMBL" id="CP031769">
    <property type="protein sequence ID" value="AXR07155.1"/>
    <property type="molecule type" value="Genomic_DNA"/>
</dbReference>
<sequence>MNSIKKSILLVGTLSCFSTQAQVKPEWPSPVPEIITGQVFFDRLELTRTNAQENRAVWDMQAWYGSDYHRAVFKSEGENTQNDGKPTDLERAELLYGYLISPFWSFQVGAGVKGELSSESNLEEYAVFSFSGLAPYWFEMENSLRINKEGDIQFVGEAEYEWLLSQTSYLQPRIELVANITDSEKYDRESGFSDIRIGLRYRQEIAREFAPYIGVYWSESLGNKRDKLKRLGEDTSEKGIVIGARLWF</sequence>
<dbReference type="AlphaFoldDB" id="A0A346NNP8"/>
<keyword evidence="3" id="KW-1185">Reference proteome</keyword>
<dbReference type="RefSeq" id="WP_108566099.1">
    <property type="nucleotide sequence ID" value="NZ_CP031769.1"/>
</dbReference>
<dbReference type="OrthoDB" id="9778934at2"/>
<evidence type="ECO:0000256" key="1">
    <source>
        <dbReference type="SAM" id="SignalP"/>
    </source>
</evidence>
<dbReference type="KEGG" id="salm:D0Y50_12840"/>
<feature type="signal peptide" evidence="1">
    <location>
        <begin position="1"/>
        <end position="21"/>
    </location>
</feature>
<dbReference type="Pfam" id="PF05275">
    <property type="entry name" value="CopB"/>
    <property type="match status" value="1"/>
</dbReference>
<protein>
    <submittedName>
        <fullName evidence="2">Copper resistance protein B</fullName>
    </submittedName>
</protein>
<dbReference type="GO" id="GO:0005507">
    <property type="term" value="F:copper ion binding"/>
    <property type="evidence" value="ECO:0007669"/>
    <property type="project" value="InterPro"/>
</dbReference>
<dbReference type="GO" id="GO:0006878">
    <property type="term" value="P:intracellular copper ion homeostasis"/>
    <property type="evidence" value="ECO:0007669"/>
    <property type="project" value="InterPro"/>
</dbReference>
<proteinExistence type="predicted"/>